<keyword evidence="3 14" id="KW-0255">Endonuclease</keyword>
<proteinExistence type="inferred from homology"/>
<feature type="binding site" evidence="14">
    <location>
        <position position="460"/>
    </location>
    <ligand>
        <name>Mn(2+)</name>
        <dbReference type="ChEBI" id="CHEBI:29035"/>
    </ligand>
</feature>
<dbReference type="Pfam" id="PF01930">
    <property type="entry name" value="Cas_Cas4"/>
    <property type="match status" value="1"/>
</dbReference>
<evidence type="ECO:0000256" key="6">
    <source>
        <dbReference type="ARBA" id="ARBA00022842"/>
    </source>
</evidence>
<sequence>MTIQVRMLNEAVYCERLFHFMHVQGIFVENLETVEGTIQHERAEKHHRLKEGPDTDMPAPRTLMLGDPALEIIGKLDAVTLDDGEWLPVEEKHSASPAGQPEFAVQGHQLDPRAWPNDQIQLCAQGLLLRANGYRCRGGWLFYRGNRKKIFIEFSESLISATLAVINRAKEISLGPIPPPLTDSPKCPRCSLNSVCLPEEVEALKKEEPTTKVRLLTHRDDVGVLYASEPGTRLSKKSESIIVLPRTGSQIRIPMKDVSHISVIGPGVQLTTPLLHACGEQGIAVTFLSFGGRFMGQFIGPRGINPYLRRRQFSNFEQDRVRVKLAKEVIRAKVSNQRTFLRRNGGSSVAIPELKTVLTDIAIADSEDRIRGLEGYAARIYMAHFLDMIKVPVEIDGKRIMEGRNRRPPKDPVNALLSMGYSLLVRDVTVAISSVGLDPYFGFFHSLEPGRPALALDLVEPYRTLVGDSLAIRLLNTKEIKMEDFYWGPDACVLKPNGRRKYFAAYEQRMSEMITHPVFGYRLSYRRMLELDVRILGQYLMDDIPEYRALVTR</sequence>
<keyword evidence="4 14" id="KW-0378">Hydrolase</keyword>
<feature type="domain" description="DUF83" evidence="15">
    <location>
        <begin position="7"/>
        <end position="197"/>
    </location>
</feature>
<dbReference type="InterPro" id="IPR002729">
    <property type="entry name" value="CRISPR-assoc_Cas1"/>
</dbReference>
<keyword evidence="17" id="KW-1185">Reference proteome</keyword>
<dbReference type="Proteomes" id="UP000325292">
    <property type="component" value="Chromosome"/>
</dbReference>
<dbReference type="InterPro" id="IPR050646">
    <property type="entry name" value="Cas1"/>
</dbReference>
<feature type="binding site" evidence="14">
    <location>
        <position position="445"/>
    </location>
    <ligand>
        <name>Mn(2+)</name>
        <dbReference type="ChEBI" id="CHEBI:29035"/>
    </ligand>
</feature>
<keyword evidence="5" id="KW-0269">Exonuclease</keyword>
<evidence type="ECO:0000256" key="5">
    <source>
        <dbReference type="ARBA" id="ARBA00022839"/>
    </source>
</evidence>
<evidence type="ECO:0000256" key="14">
    <source>
        <dbReference type="HAMAP-Rule" id="MF_01470"/>
    </source>
</evidence>
<dbReference type="HAMAP" id="MF_01470">
    <property type="entry name" value="Cas1"/>
    <property type="match status" value="1"/>
</dbReference>
<comment type="subunit">
    <text evidence="13 14">Homodimer, forms a heterotetramer with a Cas2 homodimer.</text>
</comment>
<reference evidence="16 17" key="1">
    <citation type="journal article" date="2019" name="Sci. Rep.">
        <title>Sulfobacillus thermotolerans: new insights into resistance and metabolic capacities of acidophilic chemolithotrophs.</title>
        <authorList>
            <person name="Panyushkina A.E."/>
            <person name="Babenko V.V."/>
            <person name="Nikitina A.S."/>
            <person name="Selezneva O.V."/>
            <person name="Tsaplina I.A."/>
            <person name="Letarova M.A."/>
            <person name="Kostryukova E.S."/>
            <person name="Letarov A.V."/>
        </authorList>
    </citation>
    <scope>NUCLEOTIDE SEQUENCE [LARGE SCALE GENOMIC DNA]</scope>
    <source>
        <strain evidence="16 17">Kr1</strain>
    </source>
</reference>
<organism evidence="16 17">
    <name type="scientific">Sulfobacillus thermotolerans</name>
    <dbReference type="NCBI Taxonomy" id="338644"/>
    <lineage>
        <taxon>Bacteria</taxon>
        <taxon>Bacillati</taxon>
        <taxon>Bacillota</taxon>
        <taxon>Clostridia</taxon>
        <taxon>Eubacteriales</taxon>
        <taxon>Clostridiales Family XVII. Incertae Sedis</taxon>
        <taxon>Sulfobacillus</taxon>
    </lineage>
</organism>
<dbReference type="InterPro" id="IPR042211">
    <property type="entry name" value="CRISPR-assoc_Cas1_N"/>
</dbReference>
<comment type="function">
    <text evidence="14">CRISPR (clustered regularly interspaced short palindromic repeat), is an adaptive immune system that provides protection against mobile genetic elements (viruses, transposable elements and conjugative plasmids). CRISPR clusters contain spacers, sequences complementary to antecedent mobile elements, and target invading nucleic acids. CRISPR clusters are transcribed and processed into CRISPR RNA (crRNA). Acts as a dsDNA endonuclease. Involved in the integration of spacer DNA into the CRISPR cassette.</text>
</comment>
<keyword evidence="7" id="KW-0408">Iron</keyword>
<feature type="binding site" evidence="14">
    <location>
        <position position="374"/>
    </location>
    <ligand>
        <name>Mn(2+)</name>
        <dbReference type="ChEBI" id="CHEBI:29035"/>
    </ligand>
</feature>
<keyword evidence="9 14" id="KW-0051">Antiviral defense</keyword>
<dbReference type="InterPro" id="IPR042206">
    <property type="entry name" value="CRISPR-assoc_Cas1_C"/>
</dbReference>
<evidence type="ECO:0000256" key="11">
    <source>
        <dbReference type="ARBA" id="ARBA00023211"/>
    </source>
</evidence>
<name>A0ABM6RVM4_9FIRM</name>
<evidence type="ECO:0000256" key="7">
    <source>
        <dbReference type="ARBA" id="ARBA00023004"/>
    </source>
</evidence>
<evidence type="ECO:0000256" key="1">
    <source>
        <dbReference type="ARBA" id="ARBA00022722"/>
    </source>
</evidence>
<evidence type="ECO:0000256" key="2">
    <source>
        <dbReference type="ARBA" id="ARBA00022723"/>
    </source>
</evidence>
<evidence type="ECO:0000256" key="12">
    <source>
        <dbReference type="ARBA" id="ARBA00033996"/>
    </source>
</evidence>
<dbReference type="Gene3D" id="3.100.10.20">
    <property type="entry name" value="CRISPR-associated endonuclease Cas1, N-terminal domain"/>
    <property type="match status" value="1"/>
</dbReference>
<keyword evidence="1 14" id="KW-0540">Nuclease</keyword>
<evidence type="ECO:0000256" key="13">
    <source>
        <dbReference type="ARBA" id="ARBA00038592"/>
    </source>
</evidence>
<keyword evidence="11 14" id="KW-0464">Manganese</keyword>
<dbReference type="EMBL" id="CP019454">
    <property type="protein sequence ID" value="AUW95304.1"/>
    <property type="molecule type" value="Genomic_DNA"/>
</dbReference>
<dbReference type="NCBIfam" id="TIGR00287">
    <property type="entry name" value="cas1"/>
    <property type="match status" value="1"/>
</dbReference>
<keyword evidence="10 14" id="KW-0238">DNA-binding</keyword>
<dbReference type="InterPro" id="IPR022765">
    <property type="entry name" value="Dna2/Cas4_DUF83"/>
</dbReference>
<evidence type="ECO:0000256" key="10">
    <source>
        <dbReference type="ARBA" id="ARBA00023125"/>
    </source>
</evidence>
<dbReference type="Gene3D" id="1.20.120.920">
    <property type="entry name" value="CRISPR-associated endonuclease Cas1, C-terminal domain"/>
    <property type="match status" value="1"/>
</dbReference>
<keyword evidence="2 14" id="KW-0479">Metal-binding</keyword>
<comment type="similarity">
    <text evidence="14">Belongs to the CRISPR-associated endonuclease Cas1 family.</text>
</comment>
<dbReference type="NCBIfam" id="TIGR00372">
    <property type="entry name" value="cas4"/>
    <property type="match status" value="1"/>
</dbReference>
<dbReference type="CDD" id="cd09634">
    <property type="entry name" value="Cas1_I-II-III"/>
    <property type="match status" value="1"/>
</dbReference>
<dbReference type="PANTHER" id="PTHR34353">
    <property type="entry name" value="CRISPR-ASSOCIATED ENDONUCLEASE CAS1 1"/>
    <property type="match status" value="1"/>
</dbReference>
<comment type="cofactor">
    <cofactor evidence="14">
        <name>Mg(2+)</name>
        <dbReference type="ChEBI" id="CHEBI:18420"/>
    </cofactor>
    <cofactor evidence="14">
        <name>Mn(2+)</name>
        <dbReference type="ChEBI" id="CHEBI:29035"/>
    </cofactor>
</comment>
<keyword evidence="8" id="KW-0411">Iron-sulfur</keyword>
<evidence type="ECO:0000313" key="16">
    <source>
        <dbReference type="EMBL" id="AUW95304.1"/>
    </source>
</evidence>
<keyword evidence="6 14" id="KW-0460">Magnesium</keyword>
<dbReference type="Pfam" id="PF01867">
    <property type="entry name" value="Cas_Cas1"/>
    <property type="match status" value="1"/>
</dbReference>
<gene>
    <name evidence="14" type="primary">cas1</name>
    <name evidence="16" type="ORF">BXT84_16190</name>
</gene>
<evidence type="ECO:0000259" key="15">
    <source>
        <dbReference type="Pfam" id="PF01930"/>
    </source>
</evidence>
<accession>A0ABM6RVM4</accession>
<dbReference type="InterPro" id="IPR011604">
    <property type="entry name" value="PDDEXK-like_dom_sf"/>
</dbReference>
<dbReference type="PANTHER" id="PTHR34353:SF2">
    <property type="entry name" value="CRISPR-ASSOCIATED ENDONUCLEASE CAS1 1"/>
    <property type="match status" value="1"/>
</dbReference>
<evidence type="ECO:0000256" key="8">
    <source>
        <dbReference type="ARBA" id="ARBA00023014"/>
    </source>
</evidence>
<dbReference type="EC" id="3.1.-.-" evidence="14"/>
<comment type="catalytic activity">
    <reaction evidence="12">
        <text>exonucleolytic cleavage in the 5'- to 3'-direction to yield nucleoside 3'-phosphates.</text>
        <dbReference type="EC" id="3.1.12.1"/>
    </reaction>
</comment>
<evidence type="ECO:0000256" key="3">
    <source>
        <dbReference type="ARBA" id="ARBA00022759"/>
    </source>
</evidence>
<evidence type="ECO:0000256" key="4">
    <source>
        <dbReference type="ARBA" id="ARBA00022801"/>
    </source>
</evidence>
<evidence type="ECO:0000256" key="9">
    <source>
        <dbReference type="ARBA" id="ARBA00023118"/>
    </source>
</evidence>
<dbReference type="InterPro" id="IPR013343">
    <property type="entry name" value="CRISPR-assoc_prot_Cas4"/>
</dbReference>
<dbReference type="Gene3D" id="3.90.320.10">
    <property type="match status" value="1"/>
</dbReference>
<protein>
    <recommendedName>
        <fullName evidence="14">CRISPR-associated endonuclease Cas1</fullName>
        <ecNumber evidence="14">3.1.-.-</ecNumber>
    </recommendedName>
</protein>
<evidence type="ECO:0000313" key="17">
    <source>
        <dbReference type="Proteomes" id="UP000325292"/>
    </source>
</evidence>